<dbReference type="EMBL" id="CP032707">
    <property type="protein sequence ID" value="AYG95626.1"/>
    <property type="molecule type" value="Genomic_DNA"/>
</dbReference>
<evidence type="ECO:0000256" key="1">
    <source>
        <dbReference type="SAM" id="MobiDB-lite"/>
    </source>
</evidence>
<dbReference type="AlphaFoldDB" id="A0A494RQR4"/>
<reference evidence="3 4" key="1">
    <citation type="submission" date="2018-10" db="EMBL/GenBank/DDBJ databases">
        <title>Complete genome sequence of Brevundimonas naejangsanensis BRV3.</title>
        <authorList>
            <person name="Berrios L."/>
            <person name="Ely B."/>
        </authorList>
    </citation>
    <scope>NUCLEOTIDE SEQUENCE [LARGE SCALE GENOMIC DNA]</scope>
    <source>
        <strain evidence="3 4">BRV3</strain>
    </source>
</reference>
<feature type="region of interest" description="Disordered" evidence="1">
    <location>
        <begin position="1"/>
        <end position="26"/>
    </location>
</feature>
<accession>A0A494RQR4</accession>
<protein>
    <recommendedName>
        <fullName evidence="2">Large polyvalent protein-associated domain-containing protein</fullName>
    </recommendedName>
</protein>
<keyword evidence="4" id="KW-1185">Reference proteome</keyword>
<feature type="domain" description="Large polyvalent protein-associated" evidence="2">
    <location>
        <begin position="31"/>
        <end position="127"/>
    </location>
</feature>
<dbReference type="OrthoDB" id="7873036at2"/>
<name>A0A494RQR4_9CAUL</name>
<organism evidence="3 4">
    <name type="scientific">Brevundimonas naejangsanensis</name>
    <dbReference type="NCBI Taxonomy" id="588932"/>
    <lineage>
        <taxon>Bacteria</taxon>
        <taxon>Pseudomonadati</taxon>
        <taxon>Pseudomonadota</taxon>
        <taxon>Alphaproteobacteria</taxon>
        <taxon>Caulobacterales</taxon>
        <taxon>Caulobacteraceae</taxon>
        <taxon>Brevundimonas</taxon>
    </lineage>
</organism>
<proteinExistence type="predicted"/>
<feature type="region of interest" description="Disordered" evidence="1">
    <location>
        <begin position="122"/>
        <end position="150"/>
    </location>
</feature>
<dbReference type="Proteomes" id="UP000276984">
    <property type="component" value="Chromosome"/>
</dbReference>
<sequence length="209" mass="24201">MSGNGIRPTPGRAPARAPVSRRKGDLPEGLEARYLVEHDRKGRAERFHRDNRSREALFRDHGGRLTASEAYPDAIRDMLRIAAHRGWREIVVSGDTAFRREVWVQARTLDLRVRGYSPREIDRQAAERQIPPRASSRKKTEADRIRAEAHAPTRMNQIAIVVRNLVEDPAIQARLMRRAVARVIRHLDAGRRFDRDIAETRSRRQDRER</sequence>
<dbReference type="Pfam" id="PF18821">
    <property type="entry name" value="LPD7"/>
    <property type="match status" value="1"/>
</dbReference>
<evidence type="ECO:0000259" key="2">
    <source>
        <dbReference type="Pfam" id="PF18821"/>
    </source>
</evidence>
<evidence type="ECO:0000313" key="4">
    <source>
        <dbReference type="Proteomes" id="UP000276984"/>
    </source>
</evidence>
<dbReference type="InterPro" id="IPR040677">
    <property type="entry name" value="LPD7"/>
</dbReference>
<feature type="compositionally biased region" description="Basic and acidic residues" evidence="1">
    <location>
        <begin position="138"/>
        <end position="150"/>
    </location>
</feature>
<evidence type="ECO:0000313" key="3">
    <source>
        <dbReference type="EMBL" id="AYG95626.1"/>
    </source>
</evidence>
<feature type="compositionally biased region" description="Low complexity" evidence="1">
    <location>
        <begin position="7"/>
        <end position="18"/>
    </location>
</feature>
<gene>
    <name evidence="3" type="ORF">D8I30_10870</name>
</gene>